<reference evidence="7 8" key="1">
    <citation type="submission" date="2016-08" db="EMBL/GenBank/DDBJ databases">
        <title>Genome sequencing of Paenibacillus sp. TI45-13ar, isolated from Korean traditional nuruk.</title>
        <authorList>
            <person name="Kim S.-J."/>
        </authorList>
    </citation>
    <scope>NUCLEOTIDE SEQUENCE [LARGE SCALE GENOMIC DNA]</scope>
    <source>
        <strain evidence="7 8">TI45-13ar</strain>
    </source>
</reference>
<dbReference type="PANTHER" id="PTHR43303">
    <property type="entry name" value="NADPH DEHYDROGENASE C23G7.10C-RELATED"/>
    <property type="match status" value="1"/>
</dbReference>
<dbReference type="CDD" id="cd02932">
    <property type="entry name" value="OYE_YqiM_FMN"/>
    <property type="match status" value="1"/>
</dbReference>
<dbReference type="Proteomes" id="UP000094578">
    <property type="component" value="Unassembled WGS sequence"/>
</dbReference>
<comment type="cofactor">
    <cofactor evidence="1">
        <name>FMN</name>
        <dbReference type="ChEBI" id="CHEBI:58210"/>
    </cofactor>
</comment>
<feature type="domain" description="NADH:flavin oxidoreductase/NADH oxidase N-terminal" evidence="6">
    <location>
        <begin position="3"/>
        <end position="328"/>
    </location>
</feature>
<evidence type="ECO:0000313" key="8">
    <source>
        <dbReference type="Proteomes" id="UP000094578"/>
    </source>
</evidence>
<dbReference type="InterPro" id="IPR013785">
    <property type="entry name" value="Aldolase_TIM"/>
</dbReference>
<keyword evidence="2" id="KW-0285">Flavoprotein</keyword>
<dbReference type="PANTHER" id="PTHR43303:SF4">
    <property type="entry name" value="NADPH DEHYDROGENASE C23G7.10C-RELATED"/>
    <property type="match status" value="1"/>
</dbReference>
<dbReference type="SUPFAM" id="SSF51395">
    <property type="entry name" value="FMN-linked oxidoreductases"/>
    <property type="match status" value="1"/>
</dbReference>
<name>A0A1E3L2G6_9BACL</name>
<protein>
    <submittedName>
        <fullName evidence="7">NADPH dehydrogenase</fullName>
        <ecNumber evidence="7">1.6.99.1</ecNumber>
    </submittedName>
</protein>
<sequence length="342" mass="37805">MPNLFTPYTFKNLELKNRVVMPPMCQYSVDTKDGMPNDWHNVHYISRAVGGTGLIIVEMTAVHPDGRITDNDTGIWDDSFIPAYRKIVDGVHQYGAKIGIQLGHAGRKAEDANPPVAPSAIRYDGEGYKTPHELTTAEVEEMIEAYRQGARRAVEAGFDTVEVHGAHGYLIHQFHSPLVNQRQDEYGQDLALFGVRVVEAIREVVPAEMAVIMRVSAREYVDGGYGIDYITDVCRRYQEAGVDIMHISSGGEGPVGSGGMQVGPGYQVELASHIKKALNMPVIAVGLLDEYDVAEKVIENDQADLVAVGRAMLRDPYWATHAAKELQLEAEVPVQYARGYHR</sequence>
<dbReference type="PATRIC" id="fig|1886670.3.peg.2790"/>
<dbReference type="InterPro" id="IPR044152">
    <property type="entry name" value="YqjM-like"/>
</dbReference>
<dbReference type="EMBL" id="MDER01000045">
    <property type="protein sequence ID" value="ODP27926.1"/>
    <property type="molecule type" value="Genomic_DNA"/>
</dbReference>
<accession>A0A1E3L2G6</accession>
<dbReference type="InterPro" id="IPR001155">
    <property type="entry name" value="OxRdtase_FMN_N"/>
</dbReference>
<evidence type="ECO:0000256" key="2">
    <source>
        <dbReference type="ARBA" id="ARBA00022630"/>
    </source>
</evidence>
<proteinExistence type="predicted"/>
<keyword evidence="5 7" id="KW-0560">Oxidoreductase</keyword>
<dbReference type="AlphaFoldDB" id="A0A1E3L2G6"/>
<dbReference type="Gene3D" id="3.20.20.70">
    <property type="entry name" value="Aldolase class I"/>
    <property type="match status" value="1"/>
</dbReference>
<evidence type="ECO:0000256" key="4">
    <source>
        <dbReference type="ARBA" id="ARBA00022857"/>
    </source>
</evidence>
<keyword evidence="8" id="KW-1185">Reference proteome</keyword>
<evidence type="ECO:0000259" key="6">
    <source>
        <dbReference type="Pfam" id="PF00724"/>
    </source>
</evidence>
<organism evidence="7 8">
    <name type="scientific">Paenibacillus nuruki</name>
    <dbReference type="NCBI Taxonomy" id="1886670"/>
    <lineage>
        <taxon>Bacteria</taxon>
        <taxon>Bacillati</taxon>
        <taxon>Bacillota</taxon>
        <taxon>Bacilli</taxon>
        <taxon>Bacillales</taxon>
        <taxon>Paenibacillaceae</taxon>
        <taxon>Paenibacillus</taxon>
    </lineage>
</organism>
<dbReference type="Pfam" id="PF00724">
    <property type="entry name" value="Oxidored_FMN"/>
    <property type="match status" value="1"/>
</dbReference>
<dbReference type="GO" id="GO:0050661">
    <property type="term" value="F:NADP binding"/>
    <property type="evidence" value="ECO:0007669"/>
    <property type="project" value="InterPro"/>
</dbReference>
<evidence type="ECO:0000256" key="3">
    <source>
        <dbReference type="ARBA" id="ARBA00022643"/>
    </source>
</evidence>
<evidence type="ECO:0000256" key="1">
    <source>
        <dbReference type="ARBA" id="ARBA00001917"/>
    </source>
</evidence>
<evidence type="ECO:0000256" key="5">
    <source>
        <dbReference type="ARBA" id="ARBA00023002"/>
    </source>
</evidence>
<keyword evidence="3" id="KW-0288">FMN</keyword>
<dbReference type="EC" id="1.6.99.1" evidence="7"/>
<dbReference type="RefSeq" id="WP_069328150.1">
    <property type="nucleotide sequence ID" value="NZ_MDER01000045.1"/>
</dbReference>
<gene>
    <name evidence="7" type="ORF">PTI45_02745</name>
</gene>
<dbReference type="STRING" id="1886670.PTI45_02745"/>
<comment type="caution">
    <text evidence="7">The sequence shown here is derived from an EMBL/GenBank/DDBJ whole genome shotgun (WGS) entry which is preliminary data.</text>
</comment>
<dbReference type="GO" id="GO:0010181">
    <property type="term" value="F:FMN binding"/>
    <property type="evidence" value="ECO:0007669"/>
    <property type="project" value="InterPro"/>
</dbReference>
<evidence type="ECO:0000313" key="7">
    <source>
        <dbReference type="EMBL" id="ODP27926.1"/>
    </source>
</evidence>
<keyword evidence="4" id="KW-0521">NADP</keyword>
<dbReference type="GO" id="GO:0003959">
    <property type="term" value="F:NADPH dehydrogenase activity"/>
    <property type="evidence" value="ECO:0007669"/>
    <property type="project" value="UniProtKB-EC"/>
</dbReference>